<comment type="caution">
    <text evidence="1">The sequence shown here is derived from an EMBL/GenBank/DDBJ whole genome shotgun (WGS) entry which is preliminary data.</text>
</comment>
<dbReference type="RefSeq" id="WP_184310182.1">
    <property type="nucleotide sequence ID" value="NZ_JACHEN010000009.1"/>
</dbReference>
<evidence type="ECO:0000313" key="2">
    <source>
        <dbReference type="Proteomes" id="UP000579281"/>
    </source>
</evidence>
<evidence type="ECO:0000313" key="1">
    <source>
        <dbReference type="EMBL" id="MBB6215678.1"/>
    </source>
</evidence>
<dbReference type="AlphaFoldDB" id="A0A841KU33"/>
<sequence>MELICPICNAMVAYLFKCPTCGNQMENAGAIQDFFDDYSTYLPMSITQRIDDAAYDQCVHVFHCNQCNHDKRISIDKVTI</sequence>
<gene>
    <name evidence="1" type="ORF">HNQ80_001767</name>
</gene>
<protein>
    <submittedName>
        <fullName evidence="1">Transcription elongation factor Elf1</fullName>
    </submittedName>
</protein>
<accession>A0A841KU33</accession>
<dbReference type="Proteomes" id="UP000579281">
    <property type="component" value="Unassembled WGS sequence"/>
</dbReference>
<keyword evidence="1" id="KW-0648">Protein biosynthesis</keyword>
<proteinExistence type="predicted"/>
<keyword evidence="2" id="KW-1185">Reference proteome</keyword>
<organism evidence="1 2">
    <name type="scientific">Anaerosolibacter carboniphilus</name>
    <dbReference type="NCBI Taxonomy" id="1417629"/>
    <lineage>
        <taxon>Bacteria</taxon>
        <taxon>Bacillati</taxon>
        <taxon>Bacillota</taxon>
        <taxon>Clostridia</taxon>
        <taxon>Peptostreptococcales</taxon>
        <taxon>Thermotaleaceae</taxon>
        <taxon>Anaerosolibacter</taxon>
    </lineage>
</organism>
<name>A0A841KU33_9FIRM</name>
<dbReference type="EMBL" id="JACHEN010000009">
    <property type="protein sequence ID" value="MBB6215678.1"/>
    <property type="molecule type" value="Genomic_DNA"/>
</dbReference>
<dbReference type="GO" id="GO:0003746">
    <property type="term" value="F:translation elongation factor activity"/>
    <property type="evidence" value="ECO:0007669"/>
    <property type="project" value="UniProtKB-KW"/>
</dbReference>
<keyword evidence="1" id="KW-0251">Elongation factor</keyword>
<reference evidence="1 2" key="1">
    <citation type="submission" date="2020-08" db="EMBL/GenBank/DDBJ databases">
        <title>Genomic Encyclopedia of Type Strains, Phase IV (KMG-IV): sequencing the most valuable type-strain genomes for metagenomic binning, comparative biology and taxonomic classification.</title>
        <authorList>
            <person name="Goeker M."/>
        </authorList>
    </citation>
    <scope>NUCLEOTIDE SEQUENCE [LARGE SCALE GENOMIC DNA]</scope>
    <source>
        <strain evidence="1 2">DSM 103526</strain>
    </source>
</reference>